<keyword evidence="4" id="KW-1185">Reference proteome</keyword>
<feature type="domain" description="Acetyl xylan esterase" evidence="2">
    <location>
        <begin position="447"/>
        <end position="587"/>
    </location>
</feature>
<protein>
    <recommendedName>
        <fullName evidence="5">Acetyl xylan esterase domain-containing protein</fullName>
    </recommendedName>
</protein>
<dbReference type="Pfam" id="PF05448">
    <property type="entry name" value="AXE1"/>
    <property type="match status" value="1"/>
</dbReference>
<dbReference type="InterPro" id="IPR008391">
    <property type="entry name" value="AXE1_dom"/>
</dbReference>
<dbReference type="InterPro" id="IPR029058">
    <property type="entry name" value="AB_hydrolase_fold"/>
</dbReference>
<evidence type="ECO:0008006" key="5">
    <source>
        <dbReference type="Google" id="ProtNLM"/>
    </source>
</evidence>
<dbReference type="RefSeq" id="WP_166148245.1">
    <property type="nucleotide sequence ID" value="NZ_JAANYN010000006.1"/>
</dbReference>
<evidence type="ECO:0000313" key="3">
    <source>
        <dbReference type="EMBL" id="NHE58136.1"/>
    </source>
</evidence>
<gene>
    <name evidence="3" type="ORF">G9Q97_15095</name>
</gene>
<dbReference type="InterPro" id="IPR002925">
    <property type="entry name" value="Dienelactn_hydro"/>
</dbReference>
<evidence type="ECO:0000259" key="2">
    <source>
        <dbReference type="Pfam" id="PF05448"/>
    </source>
</evidence>
<dbReference type="SUPFAM" id="SSF53474">
    <property type="entry name" value="alpha/beta-Hydrolases"/>
    <property type="match status" value="2"/>
</dbReference>
<organism evidence="3 4">
    <name type="scientific">Cyclobacterium plantarum</name>
    <dbReference type="NCBI Taxonomy" id="2716263"/>
    <lineage>
        <taxon>Bacteria</taxon>
        <taxon>Pseudomonadati</taxon>
        <taxon>Bacteroidota</taxon>
        <taxon>Cytophagia</taxon>
        <taxon>Cytophagales</taxon>
        <taxon>Cyclobacteriaceae</taxon>
        <taxon>Cyclobacterium</taxon>
    </lineage>
</organism>
<evidence type="ECO:0000259" key="1">
    <source>
        <dbReference type="Pfam" id="PF01738"/>
    </source>
</evidence>
<accession>A0ABX0HCJ2</accession>
<comment type="caution">
    <text evidence="3">The sequence shown here is derived from an EMBL/GenBank/DDBJ whole genome shotgun (WGS) entry which is preliminary data.</text>
</comment>
<dbReference type="Gene3D" id="3.40.50.1820">
    <property type="entry name" value="alpha/beta hydrolase"/>
    <property type="match status" value="2"/>
</dbReference>
<reference evidence="3 4" key="1">
    <citation type="submission" date="2020-03" db="EMBL/GenBank/DDBJ databases">
        <title>Cyclobacterium plantarum sp. nov., a marine bacterium isolated from a coastal-marine wetland.</title>
        <authorList>
            <person name="Sanchez-Porro C."/>
            <person name="Ventosa A."/>
            <person name="Amoozegar M."/>
        </authorList>
    </citation>
    <scope>NUCLEOTIDE SEQUENCE [LARGE SCALE GENOMIC DNA]</scope>
    <source>
        <strain evidence="3 4">GBPx2</strain>
    </source>
</reference>
<dbReference type="EMBL" id="JAANYN010000006">
    <property type="protein sequence ID" value="NHE58136.1"/>
    <property type="molecule type" value="Genomic_DNA"/>
</dbReference>
<sequence length="656" mass="73673">MLIASFCCRPVSGQQTRQANNILYYLHGEAAAITNNFSPEDISPDEWKKLRPEYYHQFIEMMGFSMDKIRTPPTVTLTGTVQEDGYKIEKFYYASSPGLYVPGNLYIPDGIQSPRPAVLYLCGHAHGQKAHYQAHARRLAELGFVVLIFDTLQFGEVWGHHWGPYNQGWFHWYSRGYNPAAVELWNAIRGLDYLSTRKEVDMDNIGVTGISGGGSQSWYMAAADPRIKAAAPVCGAGTLDSQVGERRIDGHCDCMMPNNGFQIGFQEIGALIAPRALLIAQSDQDELYGMASTRDFYQKLSDFYTQFEAGDNVSLVATPGGHSYHETSRKAIFSFFLHHLMGKNIPPQQLEDIESNPSKLLPEERLKVYGESPPDGDLTPVIQDHFIEMPSPPTITDEEDLKKLRRKVKDYLLTRTFGAFPKEPTALDGKKIYQTADLAPFGNSTFSFTSEKGWRLKLNVFYRKPPEEKHPLVIILRSPGEERWDSEGFAQKVAKGQNVAYLEVRGTGEVGWAPELNWHVRRAAAWTGRTIASMQVYDAFRALTFARTLPGVDPEKISIAARDGMTAIALYAAFLDEQCEEVILQNPPGTHDQPSPKSGRDFPLEMLNVLRITDLYQLPALISPTRVVFEGEVPEAFNWSREILEKTGRPPFTMPG</sequence>
<dbReference type="PANTHER" id="PTHR22946">
    <property type="entry name" value="DIENELACTONE HYDROLASE DOMAIN-CONTAINING PROTEIN-RELATED"/>
    <property type="match status" value="1"/>
</dbReference>
<dbReference type="Proteomes" id="UP000649799">
    <property type="component" value="Unassembled WGS sequence"/>
</dbReference>
<feature type="domain" description="Dienelactone hydrolase" evidence="1">
    <location>
        <begin position="104"/>
        <end position="237"/>
    </location>
</feature>
<evidence type="ECO:0000313" key="4">
    <source>
        <dbReference type="Proteomes" id="UP000649799"/>
    </source>
</evidence>
<proteinExistence type="predicted"/>
<dbReference type="Pfam" id="PF01738">
    <property type="entry name" value="DLH"/>
    <property type="match status" value="1"/>
</dbReference>
<name>A0ABX0HCJ2_9BACT</name>
<dbReference type="InterPro" id="IPR050261">
    <property type="entry name" value="FrsA_esterase"/>
</dbReference>
<dbReference type="PANTHER" id="PTHR22946:SF8">
    <property type="entry name" value="ACETYL XYLAN ESTERASE DOMAIN-CONTAINING PROTEIN"/>
    <property type="match status" value="1"/>
</dbReference>